<proteinExistence type="predicted"/>
<dbReference type="PANTHER" id="PTHR34415:SF1">
    <property type="entry name" value="INTEGRASE CATALYTIC DOMAIN-CONTAINING PROTEIN"/>
    <property type="match status" value="1"/>
</dbReference>
<comment type="caution">
    <text evidence="1">The sequence shown here is derived from an EMBL/GenBank/DDBJ whole genome shotgun (WGS) entry which is preliminary data.</text>
</comment>
<organism evidence="1 2">
    <name type="scientific">Gigaspora margarita</name>
    <dbReference type="NCBI Taxonomy" id="4874"/>
    <lineage>
        <taxon>Eukaryota</taxon>
        <taxon>Fungi</taxon>
        <taxon>Fungi incertae sedis</taxon>
        <taxon>Mucoromycota</taxon>
        <taxon>Glomeromycotina</taxon>
        <taxon>Glomeromycetes</taxon>
        <taxon>Diversisporales</taxon>
        <taxon>Gigasporaceae</taxon>
        <taxon>Gigaspora</taxon>
    </lineage>
</organism>
<name>A0ABN7VKY8_GIGMA</name>
<sequence length="339" mass="39803">MNENSNKNMLFDSIFIETYSELTTLNNEFNELYKSYNTTEDSDELVNEEIFFIESQTSDDSITTIEQIESDCFTQQEVALFQQIYQTNSIHHFIEDEEKKDRMSEQDNQAFITKIQQVPCCNKNCFNTSINNDEALKRFCKVKSMSAAEKNMFLLGMLEARVLICQKSWYTIYAIGKSKWEAVRAHYLKNNISPIVHGLKGHVSNHAIKFETVLHILTFIQNFAAQHGLPSPGHHFHKDIRPIIYLPACESYYSLFRLYNDTIESSQENTYTISQSSFSRIWKHYLPGIKFLTARSDLCMQCKEMRFSAKRWTQSEPLNKLNECSNHYSWASLEREYYR</sequence>
<evidence type="ECO:0000313" key="1">
    <source>
        <dbReference type="EMBL" id="CAG8782112.1"/>
    </source>
</evidence>
<dbReference type="EMBL" id="CAJVQB010016946">
    <property type="protein sequence ID" value="CAG8782112.1"/>
    <property type="molecule type" value="Genomic_DNA"/>
</dbReference>
<gene>
    <name evidence="1" type="ORF">GMARGA_LOCUS19881</name>
</gene>
<keyword evidence="2" id="KW-1185">Reference proteome</keyword>
<accession>A0ABN7VKY8</accession>
<dbReference type="PANTHER" id="PTHR34415">
    <property type="entry name" value="INTEGRASE CATALYTIC DOMAIN-CONTAINING PROTEIN"/>
    <property type="match status" value="1"/>
</dbReference>
<protein>
    <submittedName>
        <fullName evidence="1">7703_t:CDS:1</fullName>
    </submittedName>
</protein>
<dbReference type="Proteomes" id="UP000789901">
    <property type="component" value="Unassembled WGS sequence"/>
</dbReference>
<reference evidence="1 2" key="1">
    <citation type="submission" date="2021-06" db="EMBL/GenBank/DDBJ databases">
        <authorList>
            <person name="Kallberg Y."/>
            <person name="Tangrot J."/>
            <person name="Rosling A."/>
        </authorList>
    </citation>
    <scope>NUCLEOTIDE SEQUENCE [LARGE SCALE GENOMIC DNA]</scope>
    <source>
        <strain evidence="1 2">120-4 pot B 10/14</strain>
    </source>
</reference>
<evidence type="ECO:0000313" key="2">
    <source>
        <dbReference type="Proteomes" id="UP000789901"/>
    </source>
</evidence>